<dbReference type="Proteomes" id="UP000184211">
    <property type="component" value="Unassembled WGS sequence"/>
</dbReference>
<keyword evidence="4 6" id="KW-1133">Transmembrane helix</keyword>
<dbReference type="STRING" id="870908.SAMN04488044_3003"/>
<evidence type="ECO:0000256" key="4">
    <source>
        <dbReference type="ARBA" id="ARBA00022989"/>
    </source>
</evidence>
<feature type="transmembrane region" description="Helical" evidence="6">
    <location>
        <begin position="273"/>
        <end position="293"/>
    </location>
</feature>
<comment type="similarity">
    <text evidence="2">Belongs to the EamA transporter family.</text>
</comment>
<evidence type="ECO:0000256" key="1">
    <source>
        <dbReference type="ARBA" id="ARBA00004141"/>
    </source>
</evidence>
<protein>
    <submittedName>
        <fullName evidence="8">Permease of the drug/metabolite transporter (DMT) superfamily</fullName>
    </submittedName>
</protein>
<name>A0A1M5UY55_9RHOB</name>
<evidence type="ECO:0000256" key="6">
    <source>
        <dbReference type="SAM" id="Phobius"/>
    </source>
</evidence>
<gene>
    <name evidence="8" type="ORF">SAMN04488044_3003</name>
</gene>
<evidence type="ECO:0000313" key="8">
    <source>
        <dbReference type="EMBL" id="SHH67987.1"/>
    </source>
</evidence>
<keyword evidence="5 6" id="KW-0472">Membrane</keyword>
<keyword evidence="3 6" id="KW-0812">Transmembrane</keyword>
<dbReference type="InterPro" id="IPR000620">
    <property type="entry name" value="EamA_dom"/>
</dbReference>
<dbReference type="PANTHER" id="PTHR32322">
    <property type="entry name" value="INNER MEMBRANE TRANSPORTER"/>
    <property type="match status" value="1"/>
</dbReference>
<dbReference type="OrthoDB" id="9810556at2"/>
<dbReference type="Pfam" id="PF00892">
    <property type="entry name" value="EamA"/>
    <property type="match status" value="2"/>
</dbReference>
<dbReference type="SUPFAM" id="SSF103481">
    <property type="entry name" value="Multidrug resistance efflux transporter EmrE"/>
    <property type="match status" value="1"/>
</dbReference>
<feature type="transmembrane region" description="Helical" evidence="6">
    <location>
        <begin position="155"/>
        <end position="175"/>
    </location>
</feature>
<feature type="domain" description="EamA" evidence="7">
    <location>
        <begin position="11"/>
        <end position="141"/>
    </location>
</feature>
<feature type="transmembrane region" description="Helical" evidence="6">
    <location>
        <begin position="184"/>
        <end position="205"/>
    </location>
</feature>
<proteinExistence type="inferred from homology"/>
<dbReference type="AlphaFoldDB" id="A0A1M5UY55"/>
<keyword evidence="9" id="KW-1185">Reference proteome</keyword>
<evidence type="ECO:0000313" key="9">
    <source>
        <dbReference type="Proteomes" id="UP000184211"/>
    </source>
</evidence>
<dbReference type="GO" id="GO:0016020">
    <property type="term" value="C:membrane"/>
    <property type="evidence" value="ECO:0007669"/>
    <property type="project" value="UniProtKB-SubCell"/>
</dbReference>
<feature type="transmembrane region" description="Helical" evidence="6">
    <location>
        <begin position="36"/>
        <end position="56"/>
    </location>
</feature>
<feature type="transmembrane region" description="Helical" evidence="6">
    <location>
        <begin position="249"/>
        <end position="267"/>
    </location>
</feature>
<accession>A0A1M5UY55</accession>
<dbReference type="EMBL" id="FQWM01000007">
    <property type="protein sequence ID" value="SHH67987.1"/>
    <property type="molecule type" value="Genomic_DNA"/>
</dbReference>
<dbReference type="RefSeq" id="WP_072793850.1">
    <property type="nucleotide sequence ID" value="NZ_FQWM01000007.1"/>
</dbReference>
<dbReference type="InterPro" id="IPR050638">
    <property type="entry name" value="AA-Vitamin_Transporters"/>
</dbReference>
<feature type="transmembrane region" description="Helical" evidence="6">
    <location>
        <begin position="68"/>
        <end position="86"/>
    </location>
</feature>
<feature type="transmembrane region" description="Helical" evidence="6">
    <location>
        <begin position="127"/>
        <end position="143"/>
    </location>
</feature>
<sequence>MQDILPRHWAMIAIMGFVWGSTFLLIELALEGLTPLWLATGRIWFAVLLLTVIWGLRGFRLFHGETAYGRLAIASIGSSALPFFLISWGQQYVTSGFTGICMTAIALMILPLAHVFVPGEQMSLRKVFGFTMGFIGVVLLIGVDALESSGAELEFWGRLSVLGATVSYAVCSIIVRRLPPVDSLGLATMLLWFGAIVILPLALWVEGLPGAIDMRTAIVVVVLGCVSTAIANYLRVLVVREAGPTFMSLTNYQVPIWAVVMGALILGEPLPPTLLIALALILSGVGLSQYGALRRLFRGSASGT</sequence>
<feature type="transmembrane region" description="Helical" evidence="6">
    <location>
        <begin position="92"/>
        <end position="115"/>
    </location>
</feature>
<feature type="transmembrane region" description="Helical" evidence="6">
    <location>
        <begin position="9"/>
        <end position="30"/>
    </location>
</feature>
<feature type="transmembrane region" description="Helical" evidence="6">
    <location>
        <begin position="217"/>
        <end position="237"/>
    </location>
</feature>
<organism evidence="8 9">
    <name type="scientific">Cognatishimia maritima</name>
    <dbReference type="NCBI Taxonomy" id="870908"/>
    <lineage>
        <taxon>Bacteria</taxon>
        <taxon>Pseudomonadati</taxon>
        <taxon>Pseudomonadota</taxon>
        <taxon>Alphaproteobacteria</taxon>
        <taxon>Rhodobacterales</taxon>
        <taxon>Paracoccaceae</taxon>
        <taxon>Cognatishimia</taxon>
    </lineage>
</organism>
<dbReference type="InterPro" id="IPR037185">
    <property type="entry name" value="EmrE-like"/>
</dbReference>
<evidence type="ECO:0000256" key="2">
    <source>
        <dbReference type="ARBA" id="ARBA00007362"/>
    </source>
</evidence>
<feature type="domain" description="EamA" evidence="7">
    <location>
        <begin position="156"/>
        <end position="287"/>
    </location>
</feature>
<evidence type="ECO:0000256" key="5">
    <source>
        <dbReference type="ARBA" id="ARBA00023136"/>
    </source>
</evidence>
<reference evidence="9" key="1">
    <citation type="submission" date="2016-11" db="EMBL/GenBank/DDBJ databases">
        <authorList>
            <person name="Varghese N."/>
            <person name="Submissions S."/>
        </authorList>
    </citation>
    <scope>NUCLEOTIDE SEQUENCE [LARGE SCALE GENOMIC DNA]</scope>
    <source>
        <strain evidence="9">DSM 28223</strain>
    </source>
</reference>
<evidence type="ECO:0000256" key="3">
    <source>
        <dbReference type="ARBA" id="ARBA00022692"/>
    </source>
</evidence>
<comment type="subcellular location">
    <subcellularLocation>
        <location evidence="1">Membrane</location>
        <topology evidence="1">Multi-pass membrane protein</topology>
    </subcellularLocation>
</comment>
<dbReference type="PANTHER" id="PTHR32322:SF2">
    <property type="entry name" value="EAMA DOMAIN-CONTAINING PROTEIN"/>
    <property type="match status" value="1"/>
</dbReference>
<evidence type="ECO:0000259" key="7">
    <source>
        <dbReference type="Pfam" id="PF00892"/>
    </source>
</evidence>